<evidence type="ECO:0000256" key="3">
    <source>
        <dbReference type="ARBA" id="ARBA00022475"/>
    </source>
</evidence>
<keyword evidence="11" id="KW-1185">Reference proteome</keyword>
<dbReference type="GO" id="GO:0055085">
    <property type="term" value="P:transmembrane transport"/>
    <property type="evidence" value="ECO:0007669"/>
    <property type="project" value="InterPro"/>
</dbReference>
<reference evidence="10" key="1">
    <citation type="submission" date="2022-09" db="EMBL/GenBank/DDBJ databases">
        <title>Culturomic study of gut microbiota in children with autism spectrum disorder.</title>
        <authorList>
            <person name="Efimov B.A."/>
            <person name="Chaplin A.V."/>
            <person name="Sokolova S.R."/>
            <person name="Pikina A.P."/>
            <person name="Korzhanova M."/>
            <person name="Belova V."/>
            <person name="Korostin D."/>
        </authorList>
    </citation>
    <scope>NUCLEOTIDE SEQUENCE</scope>
    <source>
        <strain evidence="10">ASD5510</strain>
    </source>
</reference>
<keyword evidence="4 7" id="KW-0812">Transmembrane</keyword>
<evidence type="ECO:0000256" key="6">
    <source>
        <dbReference type="ARBA" id="ARBA00023136"/>
    </source>
</evidence>
<dbReference type="PANTHER" id="PTHR43163">
    <property type="entry name" value="DIPEPTIDE TRANSPORT SYSTEM PERMEASE PROTEIN DPPB-RELATED"/>
    <property type="match status" value="1"/>
</dbReference>
<dbReference type="EMBL" id="JAOSHN010000001">
    <property type="protein sequence ID" value="MCU7376870.1"/>
    <property type="molecule type" value="Genomic_DNA"/>
</dbReference>
<evidence type="ECO:0000313" key="9">
    <source>
        <dbReference type="EMBL" id="MCU7376870.1"/>
    </source>
</evidence>
<evidence type="ECO:0000256" key="7">
    <source>
        <dbReference type="RuleBase" id="RU363032"/>
    </source>
</evidence>
<evidence type="ECO:0000313" key="11">
    <source>
        <dbReference type="Proteomes" id="UP001065549"/>
    </source>
</evidence>
<evidence type="ECO:0000259" key="8">
    <source>
        <dbReference type="PROSITE" id="PS50928"/>
    </source>
</evidence>
<dbReference type="GO" id="GO:0005886">
    <property type="term" value="C:plasma membrane"/>
    <property type="evidence" value="ECO:0007669"/>
    <property type="project" value="UniProtKB-SubCell"/>
</dbReference>
<keyword evidence="2 7" id="KW-0813">Transport</keyword>
<keyword evidence="3" id="KW-1003">Cell membrane</keyword>
<feature type="transmembrane region" description="Helical" evidence="7">
    <location>
        <begin position="243"/>
        <end position="266"/>
    </location>
</feature>
<dbReference type="Gene3D" id="1.10.3720.10">
    <property type="entry name" value="MetI-like"/>
    <property type="match status" value="1"/>
</dbReference>
<protein>
    <submittedName>
        <fullName evidence="10">ABC transporter permease</fullName>
    </submittedName>
</protein>
<dbReference type="Pfam" id="PF19300">
    <property type="entry name" value="BPD_transp_1_N"/>
    <property type="match status" value="1"/>
</dbReference>
<feature type="transmembrane region" description="Helical" evidence="7">
    <location>
        <begin position="106"/>
        <end position="128"/>
    </location>
</feature>
<sequence length="326" mass="36182">MKNQTAIYILKKIGQLALTILVLSILVFLVSRLAPGDPLRAYYGESVEKMSVQQLDHARERLGLNDSLPVQYIRWAADALHGDFGISYIYKQPAAQVVADVYQNTLLLAGVSFLLIFVLGLLLAIFCVRHEGRAVDRMICKIGVAANSIPEFFVALILILLFSVTLGILPQSGAHALGGGETLRHLVLPVSAIVISHLWYCAYLMRNKLSDEVRKEYILLCKVKGLTQNQIIYRHCLRNIMPAVVSIMAIFLPHLLGGAYVVEMVFSYPGLGELGVESAQYHDYNMLMLISLITGAAVVLANMIAQVINEKLDPRIKYEEIREGQS</sequence>
<keyword evidence="6 7" id="KW-0472">Membrane</keyword>
<dbReference type="PROSITE" id="PS50928">
    <property type="entry name" value="ABC_TM1"/>
    <property type="match status" value="1"/>
</dbReference>
<dbReference type="AlphaFoldDB" id="A0A9J6QVK5"/>
<feature type="transmembrane region" description="Helical" evidence="7">
    <location>
        <begin position="149"/>
        <end position="170"/>
    </location>
</feature>
<comment type="subcellular location">
    <subcellularLocation>
        <location evidence="1 7">Cell membrane</location>
        <topology evidence="1 7">Multi-pass membrane protein</topology>
    </subcellularLocation>
</comment>
<dbReference type="InterPro" id="IPR000515">
    <property type="entry name" value="MetI-like"/>
</dbReference>
<dbReference type="EMBL" id="JAOSHN010000005">
    <property type="protein sequence ID" value="MCU7379419.1"/>
    <property type="molecule type" value="Genomic_DNA"/>
</dbReference>
<proteinExistence type="inferred from homology"/>
<evidence type="ECO:0000256" key="4">
    <source>
        <dbReference type="ARBA" id="ARBA00022692"/>
    </source>
</evidence>
<dbReference type="CDD" id="cd06261">
    <property type="entry name" value="TM_PBP2"/>
    <property type="match status" value="1"/>
</dbReference>
<name>A0A9J6QVK5_9FIRM</name>
<dbReference type="InterPro" id="IPR035906">
    <property type="entry name" value="MetI-like_sf"/>
</dbReference>
<evidence type="ECO:0000256" key="1">
    <source>
        <dbReference type="ARBA" id="ARBA00004651"/>
    </source>
</evidence>
<feature type="transmembrane region" description="Helical" evidence="7">
    <location>
        <begin position="12"/>
        <end position="34"/>
    </location>
</feature>
<dbReference type="Pfam" id="PF00528">
    <property type="entry name" value="BPD_transp_1"/>
    <property type="match status" value="1"/>
</dbReference>
<dbReference type="SUPFAM" id="SSF161098">
    <property type="entry name" value="MetI-like"/>
    <property type="match status" value="1"/>
</dbReference>
<dbReference type="PANTHER" id="PTHR43163:SF9">
    <property type="entry name" value="ABC TRANSPORTER PERMEASE PROTEIN"/>
    <property type="match status" value="1"/>
</dbReference>
<dbReference type="RefSeq" id="WP_148396023.1">
    <property type="nucleotide sequence ID" value="NZ_JAOSHN010000001.1"/>
</dbReference>
<evidence type="ECO:0000313" key="10">
    <source>
        <dbReference type="EMBL" id="MCU7379419.1"/>
    </source>
</evidence>
<feature type="transmembrane region" description="Helical" evidence="7">
    <location>
        <begin position="286"/>
        <end position="308"/>
    </location>
</feature>
<gene>
    <name evidence="9" type="ORF">OBO34_00715</name>
    <name evidence="10" type="ORF">OBO34_13810</name>
</gene>
<evidence type="ECO:0000256" key="2">
    <source>
        <dbReference type="ARBA" id="ARBA00022448"/>
    </source>
</evidence>
<comment type="caution">
    <text evidence="10">The sequence shown here is derived from an EMBL/GenBank/DDBJ whole genome shotgun (WGS) entry which is preliminary data.</text>
</comment>
<comment type="similarity">
    <text evidence="7">Belongs to the binding-protein-dependent transport system permease family.</text>
</comment>
<evidence type="ECO:0000256" key="5">
    <source>
        <dbReference type="ARBA" id="ARBA00022989"/>
    </source>
</evidence>
<accession>A0A9J6QVK5</accession>
<dbReference type="Proteomes" id="UP001065549">
    <property type="component" value="Unassembled WGS sequence"/>
</dbReference>
<feature type="domain" description="ABC transmembrane type-1" evidence="8">
    <location>
        <begin position="102"/>
        <end position="305"/>
    </location>
</feature>
<feature type="transmembrane region" description="Helical" evidence="7">
    <location>
        <begin position="182"/>
        <end position="205"/>
    </location>
</feature>
<dbReference type="InterPro" id="IPR045621">
    <property type="entry name" value="BPD_transp_1_N"/>
</dbReference>
<keyword evidence="5 7" id="KW-1133">Transmembrane helix</keyword>
<organism evidence="10 11">
    <name type="scientific">Hominibacterium faecale</name>
    <dbReference type="NCBI Taxonomy" id="2839743"/>
    <lineage>
        <taxon>Bacteria</taxon>
        <taxon>Bacillati</taxon>
        <taxon>Bacillota</taxon>
        <taxon>Clostridia</taxon>
        <taxon>Peptostreptococcales</taxon>
        <taxon>Anaerovoracaceae</taxon>
        <taxon>Hominibacterium</taxon>
    </lineage>
</organism>